<dbReference type="GO" id="GO:0003677">
    <property type="term" value="F:DNA binding"/>
    <property type="evidence" value="ECO:0007669"/>
    <property type="project" value="UniProtKB-KW"/>
</dbReference>
<comment type="caution">
    <text evidence="6">The sequence shown here is derived from an EMBL/GenBank/DDBJ whole genome shotgun (WGS) entry which is preliminary data.</text>
</comment>
<dbReference type="InterPro" id="IPR027417">
    <property type="entry name" value="P-loop_NTPase"/>
</dbReference>
<dbReference type="PANTHER" id="PTHR44688">
    <property type="entry name" value="DNA-BINDING TRANSCRIPTIONAL ACTIVATOR DEVR_DOSR"/>
    <property type="match status" value="1"/>
</dbReference>
<feature type="region of interest" description="Disordered" evidence="4">
    <location>
        <begin position="863"/>
        <end position="882"/>
    </location>
</feature>
<dbReference type="SUPFAM" id="SSF48452">
    <property type="entry name" value="TPR-like"/>
    <property type="match status" value="1"/>
</dbReference>
<evidence type="ECO:0000256" key="1">
    <source>
        <dbReference type="ARBA" id="ARBA00023015"/>
    </source>
</evidence>
<dbReference type="RefSeq" id="WP_137731512.1">
    <property type="nucleotide sequence ID" value="NZ_BJCL01000002.1"/>
</dbReference>
<dbReference type="Pfam" id="PF25873">
    <property type="entry name" value="WHD_MalT"/>
    <property type="match status" value="1"/>
</dbReference>
<dbReference type="PROSITE" id="PS50043">
    <property type="entry name" value="HTH_LUXR_2"/>
    <property type="match status" value="1"/>
</dbReference>
<feature type="domain" description="HTH luxR-type" evidence="5">
    <location>
        <begin position="878"/>
        <end position="943"/>
    </location>
</feature>
<keyword evidence="7" id="KW-1185">Reference proteome</keyword>
<dbReference type="InterPro" id="IPR011990">
    <property type="entry name" value="TPR-like_helical_dom_sf"/>
</dbReference>
<accession>A0A480APY7</accession>
<organism evidence="6 7">
    <name type="scientific">Pseudaquabacterium pictum</name>
    <dbReference type="NCBI Taxonomy" id="2315236"/>
    <lineage>
        <taxon>Bacteria</taxon>
        <taxon>Pseudomonadati</taxon>
        <taxon>Pseudomonadota</taxon>
        <taxon>Betaproteobacteria</taxon>
        <taxon>Burkholderiales</taxon>
        <taxon>Sphaerotilaceae</taxon>
        <taxon>Pseudaquabacterium</taxon>
    </lineage>
</organism>
<dbReference type="Pfam" id="PF17874">
    <property type="entry name" value="TPR_MalT"/>
    <property type="match status" value="1"/>
</dbReference>
<name>A0A480APY7_9BURK</name>
<evidence type="ECO:0000256" key="4">
    <source>
        <dbReference type="SAM" id="MobiDB-lite"/>
    </source>
</evidence>
<keyword evidence="2" id="KW-0238">DNA-binding</keyword>
<dbReference type="InterPro" id="IPR016032">
    <property type="entry name" value="Sig_transdc_resp-reg_C-effctor"/>
</dbReference>
<dbReference type="InterPro" id="IPR041617">
    <property type="entry name" value="TPR_MalT"/>
</dbReference>
<dbReference type="OrthoDB" id="134985at2"/>
<keyword evidence="1" id="KW-0805">Transcription regulation</keyword>
<proteinExistence type="predicted"/>
<dbReference type="Gene3D" id="1.10.10.10">
    <property type="entry name" value="Winged helix-like DNA-binding domain superfamily/Winged helix DNA-binding domain"/>
    <property type="match status" value="1"/>
</dbReference>
<dbReference type="GO" id="GO:0006355">
    <property type="term" value="P:regulation of DNA-templated transcription"/>
    <property type="evidence" value="ECO:0007669"/>
    <property type="project" value="InterPro"/>
</dbReference>
<dbReference type="SUPFAM" id="SSF52540">
    <property type="entry name" value="P-loop containing nucleoside triphosphate hydrolases"/>
    <property type="match status" value="1"/>
</dbReference>
<sequence length="946" mass="101557">MPPPPPTLTLGGLPAGPLSSKLNPPLSQARQVLRQAVVRRMAEAGGVKLLLVRAPAGFGKTTAMVQAREQLAASGVATAWLTLERTDNDVPRFLACLQQAVAQIVGRTSLPGAQPGAGLGGPATPLVDALARHGAPFALFLDDFELITEPAVLGLVREIIDHLPRRGQLVLGSRSLPELGLGRLRMAGQLLEIDTELLRFSRDETRQFLALRWPGDGSGAPGDLAAQVDPLHAKTEGWVAALWLASMALDSVMARQGSVAGFIAQFSGSNRAVADFLAEDVLARQTPEVRDFLLRTSILRQFNAPLCQALTPRSDAARILAQLDAANLFITPISTPVSAPGAGSAPPEREWRYHSLFADFLRAQLAREQPDALARLHLAASGWYESQGRPVPAIDHAIEGGDAPHAVHLLAGQAMDFLQQGRMRLLARWFAALQNVEGGDALADQPMLQVVSLWASNLTRGPWAAMEQLQQSGCATSADAAVRAHVNALQPMLLAMMDRVEDAADLGREALARVPTGQPFADSVLCNVMAHVMGVLGEREQAQRLLDAARRGQQGDGFNRMYTESVEGLLDLQQGRLRQATARFRLALGMAAVPSATLNTAPWQPTHGNAWAGVLYAGVVYEAHQLAQAEHLLNVYLPLARDVGLPDHMILSHVMVARIAFDRGDIDAALQFVTELEHLGHHRQLPRVVASARLERARVLMLQGQAEAAALALDRADDAAVWQRVARHQFSAHDVEDMPIGRLRWQVLFGDPAAAARAAAAAAAQAQAAQRQRRALKLQLLQALALQRAGSPADLDAALQLTGRLLQVAQAEGYVRLLLDEGPAVGTLLRRTQAALHAAPGERVDPLVDDCLQRLIALAGDEPLPDEPAAAAEPAAPGAPLDEPLTRKEIRVLQLLAEGYSNSVMAEKLFVSDSTVRTHLRNINLKLGARSRTQAVAIARKLGVMT</sequence>
<gene>
    <name evidence="6" type="primary">malT</name>
    <name evidence="6" type="ORF">AQPW35_08160</name>
</gene>
<feature type="compositionally biased region" description="Low complexity" evidence="4">
    <location>
        <begin position="8"/>
        <end position="18"/>
    </location>
</feature>
<reference evidence="7" key="1">
    <citation type="submission" date="2019-03" db="EMBL/GenBank/DDBJ databases">
        <title>Aquabacterium pictum sp.nov., the first bacteriochlorophyll a-containing freshwater bacterium in the genus Aquabacterium of the class Betaproteobacteria.</title>
        <authorList>
            <person name="Hirose S."/>
            <person name="Tank M."/>
            <person name="Hara E."/>
            <person name="Tamaki H."/>
            <person name="Takaichi S."/>
            <person name="Haruta S."/>
            <person name="Hanada S."/>
        </authorList>
    </citation>
    <scope>NUCLEOTIDE SEQUENCE [LARGE SCALE GENOMIC DNA]</scope>
    <source>
        <strain evidence="7">W35</strain>
    </source>
</reference>
<dbReference type="PRINTS" id="PR00038">
    <property type="entry name" value="HTHLUXR"/>
</dbReference>
<dbReference type="Proteomes" id="UP000301751">
    <property type="component" value="Unassembled WGS sequence"/>
</dbReference>
<dbReference type="InterPro" id="IPR000792">
    <property type="entry name" value="Tscrpt_reg_LuxR_C"/>
</dbReference>
<protein>
    <submittedName>
        <fullName evidence="6">Helix-turn-helix transcriptional regulator</fullName>
    </submittedName>
</protein>
<feature type="region of interest" description="Disordered" evidence="4">
    <location>
        <begin position="1"/>
        <end position="24"/>
    </location>
</feature>
<evidence type="ECO:0000259" key="5">
    <source>
        <dbReference type="PROSITE" id="PS50043"/>
    </source>
</evidence>
<dbReference type="PANTHER" id="PTHR44688:SF16">
    <property type="entry name" value="DNA-BINDING TRANSCRIPTIONAL ACTIVATOR DEVR_DOSR"/>
    <property type="match status" value="1"/>
</dbReference>
<dbReference type="SMART" id="SM00421">
    <property type="entry name" value="HTH_LUXR"/>
    <property type="match status" value="1"/>
</dbReference>
<evidence type="ECO:0000256" key="3">
    <source>
        <dbReference type="ARBA" id="ARBA00023163"/>
    </source>
</evidence>
<evidence type="ECO:0000313" key="6">
    <source>
        <dbReference type="EMBL" id="GCL61735.1"/>
    </source>
</evidence>
<dbReference type="Pfam" id="PF00196">
    <property type="entry name" value="GerE"/>
    <property type="match status" value="1"/>
</dbReference>
<evidence type="ECO:0000256" key="2">
    <source>
        <dbReference type="ARBA" id="ARBA00023125"/>
    </source>
</evidence>
<dbReference type="Gene3D" id="1.25.40.10">
    <property type="entry name" value="Tetratricopeptide repeat domain"/>
    <property type="match status" value="1"/>
</dbReference>
<dbReference type="InterPro" id="IPR059106">
    <property type="entry name" value="WHD_MalT"/>
</dbReference>
<dbReference type="CDD" id="cd06170">
    <property type="entry name" value="LuxR_C_like"/>
    <property type="match status" value="1"/>
</dbReference>
<keyword evidence="3" id="KW-0804">Transcription</keyword>
<evidence type="ECO:0000313" key="7">
    <source>
        <dbReference type="Proteomes" id="UP000301751"/>
    </source>
</evidence>
<dbReference type="InterPro" id="IPR036388">
    <property type="entry name" value="WH-like_DNA-bd_sf"/>
</dbReference>
<dbReference type="EMBL" id="BJCL01000002">
    <property type="protein sequence ID" value="GCL61735.1"/>
    <property type="molecule type" value="Genomic_DNA"/>
</dbReference>
<dbReference type="AlphaFoldDB" id="A0A480APY7"/>
<dbReference type="SUPFAM" id="SSF46894">
    <property type="entry name" value="C-terminal effector domain of the bipartite response regulators"/>
    <property type="match status" value="1"/>
</dbReference>